<organism evidence="1">
    <name type="scientific">Salmonella enterica</name>
    <name type="common">Salmonella choleraesuis</name>
    <dbReference type="NCBI Taxonomy" id="28901"/>
    <lineage>
        <taxon>Bacteria</taxon>
        <taxon>Pseudomonadati</taxon>
        <taxon>Pseudomonadota</taxon>
        <taxon>Gammaproteobacteria</taxon>
        <taxon>Enterobacterales</taxon>
        <taxon>Enterobacteriaceae</taxon>
        <taxon>Salmonella</taxon>
    </lineage>
</organism>
<protein>
    <submittedName>
        <fullName evidence="1">Uncharacterized protein</fullName>
    </submittedName>
</protein>
<gene>
    <name evidence="1" type="ORF">DTA53_06255</name>
</gene>
<comment type="caution">
    <text evidence="1">The sequence shown here is derived from an EMBL/GenBank/DDBJ whole genome shotgun (WGS) entry which is preliminary data.</text>
</comment>
<reference evidence="1" key="1">
    <citation type="submission" date="2018-07" db="EMBL/GenBank/DDBJ databases">
        <authorList>
            <consortium name="GenomeTrakr network: Whole genome sequencing for foodborne pathogen traceback"/>
        </authorList>
    </citation>
    <scope>NUCLEOTIDE SEQUENCE [LARGE SCALE GENOMIC DNA]</scope>
    <source>
        <strain evidence="1">FDA00013282</strain>
    </source>
</reference>
<dbReference type="EMBL" id="RTRY01000004">
    <property type="protein sequence ID" value="MJX46529.1"/>
    <property type="molecule type" value="Genomic_DNA"/>
</dbReference>
<accession>A0A403F069</accession>
<name>A0A403F069_SALER</name>
<dbReference type="Proteomes" id="UP000885264">
    <property type="component" value="Unassembled WGS sequence"/>
</dbReference>
<dbReference type="AlphaFoldDB" id="A0A403F069"/>
<proteinExistence type="predicted"/>
<sequence>MKITTEDKALLDNLRNLAETNNNDSIAVTFELPRIVTVRTTYSELHRTFAAMIDAYQEELPKFGFDDTRENKTVGELIKKIKDKPVCSLALYAGEVAVTFSYDDLLRVYREMFSTHKNITTLQKEGGLMESIRQKD</sequence>
<evidence type="ECO:0000313" key="1">
    <source>
        <dbReference type="EMBL" id="MJX46529.1"/>
    </source>
</evidence>